<proteinExistence type="predicted"/>
<evidence type="ECO:0000313" key="2">
    <source>
        <dbReference type="Proteomes" id="UP000828048"/>
    </source>
</evidence>
<evidence type="ECO:0000313" key="1">
    <source>
        <dbReference type="EMBL" id="KAH7855906.1"/>
    </source>
</evidence>
<sequence>MGETIPNKLEAEAFAEILDEEDSKIPAWFSFNLKDGVNVVSGDSISDNEIYIMKVSGAKLWLVLLLKVATQKLSIHIKKNMKEISQPLGRSLESLTLSSSELLPPMKELALKILGRYASISLPCRCHLALTKARSEEVDQARKYEIHSSDLLLTSKALESALLGPEVSTDQEFEMSKAKTDKALLAALRVARGTHSQGQVVTRKRLTAEANVQTFVAANLTKSKNTEEEREKEKKREKRERER</sequence>
<keyword evidence="2" id="KW-1185">Reference proteome</keyword>
<name>A0ACB7YQI7_9ERIC</name>
<protein>
    <submittedName>
        <fullName evidence="1">Uncharacterized protein</fullName>
    </submittedName>
</protein>
<dbReference type="Proteomes" id="UP000828048">
    <property type="component" value="Chromosome 11"/>
</dbReference>
<comment type="caution">
    <text evidence="1">The sequence shown here is derived from an EMBL/GenBank/DDBJ whole genome shotgun (WGS) entry which is preliminary data.</text>
</comment>
<reference evidence="1 2" key="1">
    <citation type="journal article" date="2021" name="Hortic Res">
        <title>High-quality reference genome and annotation aids understanding of berry development for evergreen blueberry (Vaccinium darrowii).</title>
        <authorList>
            <person name="Yu J."/>
            <person name="Hulse-Kemp A.M."/>
            <person name="Babiker E."/>
            <person name="Staton M."/>
        </authorList>
    </citation>
    <scope>NUCLEOTIDE SEQUENCE [LARGE SCALE GENOMIC DNA]</scope>
    <source>
        <strain evidence="2">cv. NJ 8807/NJ 8810</strain>
        <tissue evidence="1">Young leaf</tissue>
    </source>
</reference>
<accession>A0ACB7YQI7</accession>
<gene>
    <name evidence="1" type="ORF">Vadar_030495</name>
</gene>
<organism evidence="1 2">
    <name type="scientific">Vaccinium darrowii</name>
    <dbReference type="NCBI Taxonomy" id="229202"/>
    <lineage>
        <taxon>Eukaryota</taxon>
        <taxon>Viridiplantae</taxon>
        <taxon>Streptophyta</taxon>
        <taxon>Embryophyta</taxon>
        <taxon>Tracheophyta</taxon>
        <taxon>Spermatophyta</taxon>
        <taxon>Magnoliopsida</taxon>
        <taxon>eudicotyledons</taxon>
        <taxon>Gunneridae</taxon>
        <taxon>Pentapetalae</taxon>
        <taxon>asterids</taxon>
        <taxon>Ericales</taxon>
        <taxon>Ericaceae</taxon>
        <taxon>Vaccinioideae</taxon>
        <taxon>Vaccinieae</taxon>
        <taxon>Vaccinium</taxon>
    </lineage>
</organism>
<dbReference type="EMBL" id="CM037161">
    <property type="protein sequence ID" value="KAH7855906.1"/>
    <property type="molecule type" value="Genomic_DNA"/>
</dbReference>